<dbReference type="PANTHER" id="PTHR30217:SF6">
    <property type="entry name" value="TRNA HYDROXYLATION PROTEIN P"/>
    <property type="match status" value="1"/>
</dbReference>
<gene>
    <name evidence="5" type="ORF">C6Y40_20000</name>
</gene>
<keyword evidence="2" id="KW-0378">Hydrolase</keyword>
<keyword evidence="1" id="KW-0645">Protease</keyword>
<keyword evidence="6" id="KW-1185">Reference proteome</keyword>
<evidence type="ECO:0000259" key="4">
    <source>
        <dbReference type="Pfam" id="PF16325"/>
    </source>
</evidence>
<evidence type="ECO:0000313" key="5">
    <source>
        <dbReference type="EMBL" id="PRO71778.1"/>
    </source>
</evidence>
<dbReference type="RefSeq" id="WP_105936164.1">
    <property type="nucleotide sequence ID" value="NZ_PVNP01000198.1"/>
</dbReference>
<dbReference type="AlphaFoldDB" id="A0A2S9V5Q4"/>
<dbReference type="GO" id="GO:0008233">
    <property type="term" value="F:peptidase activity"/>
    <property type="evidence" value="ECO:0007669"/>
    <property type="project" value="UniProtKB-KW"/>
</dbReference>
<dbReference type="GO" id="GO:0005829">
    <property type="term" value="C:cytosol"/>
    <property type="evidence" value="ECO:0007669"/>
    <property type="project" value="TreeGrafter"/>
</dbReference>
<sequence length="444" mass="50180">MRKPELLSPAGSMKNLRYALHYGADAVYAGQPRYSLRVRNNEFTLAKLQEARDYTSAHHKQLYIVNNIAPHNTKLKTFVQDLAPVAELQPDAMIMSDPGIIMLTREHFPDLPIHLSVQANAVNWAAVKFWQQQGIKRVILSRELGLNEIEEIRQRCPDIELEVFVHGALCMAYSGRCLLSGYINKRDPNQGACTNACRWEYKAEAAVDNQVGQFIPARDAVEPTLGMGTPTDQAFLLTEPQRPDEPMPAFEDEHGTYIMNSRDLRAIQHVQRLVEIGVDSLKIEGRTKSFYYCARTAQVYRKAIDAACRGEAFDADWFLELEHLANRGYTDGFLQRHNHQDYQQYARGNSASDTRQLVGEVTHGDNDWWYVEVKNRFSVNDKLEVMTPAGNTEIVLDTLRSQQDETLVVAPGSGYKVKIPAVAGFSPEMAMLLRCIEQPQPVPA</sequence>
<accession>A0A2S9V5Q4</accession>
<evidence type="ECO:0000256" key="2">
    <source>
        <dbReference type="ARBA" id="ARBA00022801"/>
    </source>
</evidence>
<evidence type="ECO:0000256" key="1">
    <source>
        <dbReference type="ARBA" id="ARBA00022670"/>
    </source>
</evidence>
<dbReference type="NCBIfam" id="NF011996">
    <property type="entry name" value="PRK15452.1"/>
    <property type="match status" value="1"/>
</dbReference>
<dbReference type="OrthoDB" id="9807498at2"/>
<evidence type="ECO:0000313" key="6">
    <source>
        <dbReference type="Proteomes" id="UP000238949"/>
    </source>
</evidence>
<proteinExistence type="inferred from homology"/>
<dbReference type="PANTHER" id="PTHR30217">
    <property type="entry name" value="PEPTIDASE U32 FAMILY"/>
    <property type="match status" value="1"/>
</dbReference>
<feature type="domain" description="Peptidase family U32 C-terminal" evidence="4">
    <location>
        <begin position="354"/>
        <end position="434"/>
    </location>
</feature>
<protein>
    <submittedName>
        <fullName evidence="5">U32 family peptidase</fullName>
    </submittedName>
</protein>
<dbReference type="Pfam" id="PF16325">
    <property type="entry name" value="Peptidase_U32_C"/>
    <property type="match status" value="1"/>
</dbReference>
<dbReference type="Pfam" id="PF01136">
    <property type="entry name" value="Peptidase_U32"/>
    <property type="match status" value="1"/>
</dbReference>
<dbReference type="InterPro" id="IPR001539">
    <property type="entry name" value="Peptidase_U32"/>
</dbReference>
<dbReference type="Proteomes" id="UP000238949">
    <property type="component" value="Unassembled WGS sequence"/>
</dbReference>
<dbReference type="Gene3D" id="2.40.30.10">
    <property type="entry name" value="Translation factors"/>
    <property type="match status" value="1"/>
</dbReference>
<reference evidence="6" key="1">
    <citation type="journal article" date="2020" name="Int. J. Syst. Evol. Microbiol.">
        <title>Alteromonas alba sp. nov., a marine bacterium isolated from the seawater of the West Pacific Ocean.</title>
        <authorList>
            <person name="Sun C."/>
            <person name="Wu Y.-H."/>
            <person name="Xamxidin M."/>
            <person name="Cheng H."/>
            <person name="Xu X.-W."/>
        </authorList>
    </citation>
    <scope>NUCLEOTIDE SEQUENCE [LARGE SCALE GENOMIC DNA]</scope>
    <source>
        <strain evidence="6">190</strain>
    </source>
</reference>
<dbReference type="EMBL" id="PVNP01000198">
    <property type="protein sequence ID" value="PRO71778.1"/>
    <property type="molecule type" value="Genomic_DNA"/>
</dbReference>
<dbReference type="InterPro" id="IPR032525">
    <property type="entry name" value="Peptidase_U32_C"/>
</dbReference>
<dbReference type="GO" id="GO:0006508">
    <property type="term" value="P:proteolysis"/>
    <property type="evidence" value="ECO:0007669"/>
    <property type="project" value="UniProtKB-KW"/>
</dbReference>
<name>A0A2S9V5Q4_9ALTE</name>
<comment type="similarity">
    <text evidence="3">Belongs to the peptidase U32 family.</text>
</comment>
<dbReference type="InterPro" id="IPR051454">
    <property type="entry name" value="RNA/ubiquinone_mod_enzymes"/>
</dbReference>
<dbReference type="PROSITE" id="PS01276">
    <property type="entry name" value="PEPTIDASE_U32"/>
    <property type="match status" value="1"/>
</dbReference>
<organism evidence="5 6">
    <name type="scientific">Alteromonas alba</name>
    <dbReference type="NCBI Taxonomy" id="2079529"/>
    <lineage>
        <taxon>Bacteria</taxon>
        <taxon>Pseudomonadati</taxon>
        <taxon>Pseudomonadota</taxon>
        <taxon>Gammaproteobacteria</taxon>
        <taxon>Alteromonadales</taxon>
        <taxon>Alteromonadaceae</taxon>
        <taxon>Alteromonas/Salinimonas group</taxon>
        <taxon>Alteromonas</taxon>
    </lineage>
</organism>
<comment type="caution">
    <text evidence="5">The sequence shown here is derived from an EMBL/GenBank/DDBJ whole genome shotgun (WGS) entry which is preliminary data.</text>
</comment>
<evidence type="ECO:0000256" key="3">
    <source>
        <dbReference type="ARBA" id="ARBA00038374"/>
    </source>
</evidence>